<evidence type="ECO:0000259" key="2">
    <source>
        <dbReference type="Pfam" id="PF04892"/>
    </source>
</evidence>
<feature type="transmembrane region" description="Helical" evidence="1">
    <location>
        <begin position="90"/>
        <end position="109"/>
    </location>
</feature>
<dbReference type="Pfam" id="PF04892">
    <property type="entry name" value="VanZ"/>
    <property type="match status" value="1"/>
</dbReference>
<feature type="transmembrane region" description="Helical" evidence="1">
    <location>
        <begin position="59"/>
        <end position="78"/>
    </location>
</feature>
<feature type="domain" description="VanZ-like" evidence="2">
    <location>
        <begin position="37"/>
        <end position="102"/>
    </location>
</feature>
<feature type="transmembrane region" description="Helical" evidence="1">
    <location>
        <begin position="5"/>
        <end position="27"/>
    </location>
</feature>
<sequence>MFNRLLPVLAWFSFLAIVFVTVAPIGLRPADPLSVGLDRALAFAAMAALFVCAYPRHAWIAAFFVIASAGGIELLQLLSPTRHAHLDDALVKAVGAFCGVLLGGAINLVRGVRCRAADS</sequence>
<keyword evidence="4" id="KW-1185">Reference proteome</keyword>
<dbReference type="Proteomes" id="UP000190135">
    <property type="component" value="Unassembled WGS sequence"/>
</dbReference>
<dbReference type="PIRSF" id="PIRSF033367">
    <property type="entry name" value="UCP033367_VanZ"/>
    <property type="match status" value="1"/>
</dbReference>
<keyword evidence="1" id="KW-0472">Membrane</keyword>
<dbReference type="AlphaFoldDB" id="A0A1T4P7T3"/>
<dbReference type="STRING" id="1365950.SAMN05428963_103376"/>
<evidence type="ECO:0000313" key="3">
    <source>
        <dbReference type="EMBL" id="SJZ87387.1"/>
    </source>
</evidence>
<proteinExistence type="predicted"/>
<dbReference type="InterPro" id="IPR006976">
    <property type="entry name" value="VanZ-like"/>
</dbReference>
<organism evidence="3 4">
    <name type="scientific">Consotaella salsifontis</name>
    <dbReference type="NCBI Taxonomy" id="1365950"/>
    <lineage>
        <taxon>Bacteria</taxon>
        <taxon>Pseudomonadati</taxon>
        <taxon>Pseudomonadota</taxon>
        <taxon>Alphaproteobacteria</taxon>
        <taxon>Hyphomicrobiales</taxon>
        <taxon>Aurantimonadaceae</taxon>
        <taxon>Consotaella</taxon>
    </lineage>
</organism>
<reference evidence="3 4" key="1">
    <citation type="submission" date="2017-02" db="EMBL/GenBank/DDBJ databases">
        <authorList>
            <person name="Peterson S.W."/>
        </authorList>
    </citation>
    <scope>NUCLEOTIDE SEQUENCE [LARGE SCALE GENOMIC DNA]</scope>
    <source>
        <strain evidence="3 4">USBA 369</strain>
    </source>
</reference>
<gene>
    <name evidence="3" type="ORF">SAMN05428963_103376</name>
</gene>
<keyword evidence="1" id="KW-1133">Transmembrane helix</keyword>
<dbReference type="InterPro" id="IPR017015">
    <property type="entry name" value="UCP033367_VanZ"/>
</dbReference>
<dbReference type="EMBL" id="FUXL01000003">
    <property type="protein sequence ID" value="SJZ87387.1"/>
    <property type="molecule type" value="Genomic_DNA"/>
</dbReference>
<protein>
    <submittedName>
        <fullName evidence="3">VanZ like family protein</fullName>
    </submittedName>
</protein>
<evidence type="ECO:0000256" key="1">
    <source>
        <dbReference type="SAM" id="Phobius"/>
    </source>
</evidence>
<accession>A0A1T4P7T3</accession>
<evidence type="ECO:0000313" key="4">
    <source>
        <dbReference type="Proteomes" id="UP000190135"/>
    </source>
</evidence>
<keyword evidence="1" id="KW-0812">Transmembrane</keyword>
<name>A0A1T4P7T3_9HYPH</name>
<dbReference type="OrthoDB" id="7908547at2"/>
<feature type="transmembrane region" description="Helical" evidence="1">
    <location>
        <begin position="33"/>
        <end position="52"/>
    </location>
</feature>